<protein>
    <submittedName>
        <fullName evidence="1">Uncharacterized protein</fullName>
    </submittedName>
</protein>
<reference evidence="1" key="1">
    <citation type="submission" date="2018-02" db="EMBL/GenBank/DDBJ databases">
        <title>The genomes of Aspergillus section Nigri reveals drivers in fungal speciation.</title>
        <authorList>
            <consortium name="DOE Joint Genome Institute"/>
            <person name="Vesth T.C."/>
            <person name="Nybo J."/>
            <person name="Theobald S."/>
            <person name="Brandl J."/>
            <person name="Frisvad J.C."/>
            <person name="Nielsen K.F."/>
            <person name="Lyhne E.K."/>
            <person name="Kogle M.E."/>
            <person name="Kuo A."/>
            <person name="Riley R."/>
            <person name="Clum A."/>
            <person name="Nolan M."/>
            <person name="Lipzen A."/>
            <person name="Salamov A."/>
            <person name="Henrissat B."/>
            <person name="Wiebenga A."/>
            <person name="De vries R.P."/>
            <person name="Grigoriev I.V."/>
            <person name="Mortensen U.H."/>
            <person name="Andersen M.R."/>
            <person name="Baker S.E."/>
        </authorList>
    </citation>
    <scope>NUCLEOTIDE SEQUENCE</scope>
    <source>
        <strain evidence="1">CBS 621.78</strain>
    </source>
</reference>
<name>A0ACD1GGI1_9EURO</name>
<evidence type="ECO:0000313" key="1">
    <source>
        <dbReference type="EMBL" id="RAH48353.1"/>
    </source>
</evidence>
<sequence length="60" mass="7146">YIKKNLSKKFIVSSSTFFISPILIAKKFKEELKLYINYQKLNILIKKNLYPLLLINKILN</sequence>
<proteinExistence type="predicted"/>
<dbReference type="EMBL" id="KZ825324">
    <property type="protein sequence ID" value="RAH48353.1"/>
    <property type="molecule type" value="Genomic_DNA"/>
</dbReference>
<keyword evidence="2" id="KW-1185">Reference proteome</keyword>
<feature type="non-terminal residue" evidence="1">
    <location>
        <position position="1"/>
    </location>
</feature>
<evidence type="ECO:0000313" key="2">
    <source>
        <dbReference type="Proteomes" id="UP000249057"/>
    </source>
</evidence>
<accession>A0ACD1GGI1</accession>
<dbReference type="Proteomes" id="UP000249057">
    <property type="component" value="Unassembled WGS sequence"/>
</dbReference>
<gene>
    <name evidence="1" type="ORF">BO95DRAFT_356944</name>
</gene>
<organism evidence="1 2">
    <name type="scientific">Aspergillus brunneoviolaceus CBS 621.78</name>
    <dbReference type="NCBI Taxonomy" id="1450534"/>
    <lineage>
        <taxon>Eukaryota</taxon>
        <taxon>Fungi</taxon>
        <taxon>Dikarya</taxon>
        <taxon>Ascomycota</taxon>
        <taxon>Pezizomycotina</taxon>
        <taxon>Eurotiomycetes</taxon>
        <taxon>Eurotiomycetidae</taxon>
        <taxon>Eurotiales</taxon>
        <taxon>Aspergillaceae</taxon>
        <taxon>Aspergillus</taxon>
        <taxon>Aspergillus subgen. Circumdati</taxon>
    </lineage>
</organism>